<accession>A0AAV7VID7</accession>
<evidence type="ECO:0000313" key="2">
    <source>
        <dbReference type="EMBL" id="KAJ1199952.1"/>
    </source>
</evidence>
<gene>
    <name evidence="2" type="ORF">NDU88_003783</name>
</gene>
<evidence type="ECO:0000313" key="3">
    <source>
        <dbReference type="Proteomes" id="UP001066276"/>
    </source>
</evidence>
<sequence>MRPHAHRGTSVTAQGVMEGRRQPELVKPQQRLRSARSQEVPLASWQRQRMEALGGEQAQVKAESLRSNDRSSNRIGGLPSCARAVSAAGSPGWRPEPGSGGHRVPTNILPRRRRCAERAEVRPIVFYCGKTRRISAGEGQLHLMHPTMGGIPIQYKLQWQKRKGPTATSQASVAQLQEGCGGRGDAVSLPHLGRSTLQTARQVENWPGNLWELESLENH</sequence>
<protein>
    <submittedName>
        <fullName evidence="2">Uncharacterized protein</fullName>
    </submittedName>
</protein>
<dbReference type="EMBL" id="JANPWB010000003">
    <property type="protein sequence ID" value="KAJ1199952.1"/>
    <property type="molecule type" value="Genomic_DNA"/>
</dbReference>
<feature type="region of interest" description="Disordered" evidence="1">
    <location>
        <begin position="55"/>
        <end position="106"/>
    </location>
</feature>
<organism evidence="2 3">
    <name type="scientific">Pleurodeles waltl</name>
    <name type="common">Iberian ribbed newt</name>
    <dbReference type="NCBI Taxonomy" id="8319"/>
    <lineage>
        <taxon>Eukaryota</taxon>
        <taxon>Metazoa</taxon>
        <taxon>Chordata</taxon>
        <taxon>Craniata</taxon>
        <taxon>Vertebrata</taxon>
        <taxon>Euteleostomi</taxon>
        <taxon>Amphibia</taxon>
        <taxon>Batrachia</taxon>
        <taxon>Caudata</taxon>
        <taxon>Salamandroidea</taxon>
        <taxon>Salamandridae</taxon>
        <taxon>Pleurodelinae</taxon>
        <taxon>Pleurodeles</taxon>
    </lineage>
</organism>
<keyword evidence="3" id="KW-1185">Reference proteome</keyword>
<dbReference type="AlphaFoldDB" id="A0AAV7VID7"/>
<feature type="compositionally biased region" description="Basic and acidic residues" evidence="1">
    <location>
        <begin position="63"/>
        <end position="72"/>
    </location>
</feature>
<dbReference type="Proteomes" id="UP001066276">
    <property type="component" value="Chromosome 2_1"/>
</dbReference>
<reference evidence="2" key="1">
    <citation type="journal article" date="2022" name="bioRxiv">
        <title>Sequencing and chromosome-scale assembly of the giantPleurodeles waltlgenome.</title>
        <authorList>
            <person name="Brown T."/>
            <person name="Elewa A."/>
            <person name="Iarovenko S."/>
            <person name="Subramanian E."/>
            <person name="Araus A.J."/>
            <person name="Petzold A."/>
            <person name="Susuki M."/>
            <person name="Suzuki K.-i.T."/>
            <person name="Hayashi T."/>
            <person name="Toyoda A."/>
            <person name="Oliveira C."/>
            <person name="Osipova E."/>
            <person name="Leigh N.D."/>
            <person name="Simon A."/>
            <person name="Yun M.H."/>
        </authorList>
    </citation>
    <scope>NUCLEOTIDE SEQUENCE</scope>
    <source>
        <strain evidence="2">20211129_DDA</strain>
        <tissue evidence="2">Liver</tissue>
    </source>
</reference>
<evidence type="ECO:0000256" key="1">
    <source>
        <dbReference type="SAM" id="MobiDB-lite"/>
    </source>
</evidence>
<proteinExistence type="predicted"/>
<comment type="caution">
    <text evidence="2">The sequence shown here is derived from an EMBL/GenBank/DDBJ whole genome shotgun (WGS) entry which is preliminary data.</text>
</comment>
<name>A0AAV7VID7_PLEWA</name>
<feature type="region of interest" description="Disordered" evidence="1">
    <location>
        <begin position="1"/>
        <end position="43"/>
    </location>
</feature>